<evidence type="ECO:0000313" key="2">
    <source>
        <dbReference type="EMBL" id="MCF4145414.1"/>
    </source>
</evidence>
<accession>A0ABS9EVZ9</accession>
<dbReference type="RefSeq" id="WP_236114943.1">
    <property type="nucleotide sequence ID" value="NZ_JAKGUF010000012.1"/>
</dbReference>
<dbReference type="InterPro" id="IPR011050">
    <property type="entry name" value="Pectin_lyase_fold/virulence"/>
</dbReference>
<evidence type="ECO:0000256" key="1">
    <source>
        <dbReference type="SAM" id="Phobius"/>
    </source>
</evidence>
<gene>
    <name evidence="2" type="ORF">L2W31_08770</name>
</gene>
<comment type="caution">
    <text evidence="2">The sequence shown here is derived from an EMBL/GenBank/DDBJ whole genome shotgun (WGS) entry which is preliminary data.</text>
</comment>
<proteinExistence type="predicted"/>
<evidence type="ECO:0000313" key="3">
    <source>
        <dbReference type="Proteomes" id="UP001200932"/>
    </source>
</evidence>
<protein>
    <recommendedName>
        <fullName evidence="4">Right handed beta helix domain-containing protein</fullName>
    </recommendedName>
</protein>
<evidence type="ECO:0008006" key="4">
    <source>
        <dbReference type="Google" id="ProtNLM"/>
    </source>
</evidence>
<sequence>MRKLTMRNCTVSGNTLSPLYRGDAAGIDNEYPGILTMHDCLVENNINSKSTSSSGGGIANDYILFMYGCTLRNNSSTYGGGMRLSSSSQTVIAQECVLQDNTPDQISGSDGYTLVDDGTCTIGTSPGRSSVALAGMASNSSPEPRSTAGEADVIVVEKDLGNSDSTLYGEVREALSGDISGISGDLAVSLEGMNASLYNAFAYENVPLEDVLGNGELEIEFTASWPRYVRYYAAFALAKEDGTGTEDVKNLTPEGYVLPERGIQFEIRPGQTLPEGVNPPDFYETGEGLRTWRNTVEDNGSFDLNPDNGVVTFRVCSIRAEAETPTPKGGGTGGCDVGTGTVSGFSMLLFLGLPLIMKLRKNRWF</sequence>
<dbReference type="Proteomes" id="UP001200932">
    <property type="component" value="Unassembled WGS sequence"/>
</dbReference>
<name>A0ABS9EVZ9_9BACT</name>
<keyword evidence="1" id="KW-1133">Transmembrane helix</keyword>
<dbReference type="EMBL" id="JAKGUF010000012">
    <property type="protein sequence ID" value="MCF4145414.1"/>
    <property type="molecule type" value="Genomic_DNA"/>
</dbReference>
<dbReference type="SUPFAM" id="SSF51126">
    <property type="entry name" value="Pectin lyase-like"/>
    <property type="match status" value="1"/>
</dbReference>
<organism evidence="2 3">
    <name type="scientific">Dethiosulfovibrio acidaminovorans</name>
    <dbReference type="NCBI Taxonomy" id="133535"/>
    <lineage>
        <taxon>Bacteria</taxon>
        <taxon>Thermotogati</taxon>
        <taxon>Synergistota</taxon>
        <taxon>Synergistia</taxon>
        <taxon>Synergistales</taxon>
        <taxon>Dethiosulfovibrionaceae</taxon>
        <taxon>Dethiosulfovibrio</taxon>
    </lineage>
</organism>
<keyword evidence="1" id="KW-0812">Transmembrane</keyword>
<keyword evidence="3" id="KW-1185">Reference proteome</keyword>
<keyword evidence="1" id="KW-0472">Membrane</keyword>
<feature type="transmembrane region" description="Helical" evidence="1">
    <location>
        <begin position="337"/>
        <end position="357"/>
    </location>
</feature>
<reference evidence="2 3" key="1">
    <citation type="submission" date="2022-01" db="EMBL/GenBank/DDBJ databases">
        <title>Dethiosulfovibrio faecalis sp. nov., a novel proteolytic, non-sulfur-reducing bacterium isolated from a marine aquaculture solid waste bioreactor.</title>
        <authorList>
            <person name="Grabowski S."/>
            <person name="Apolinario E."/>
            <person name="Schneider N."/>
            <person name="Marshall C.W."/>
            <person name="Sowers K.R."/>
        </authorList>
    </citation>
    <scope>NUCLEOTIDE SEQUENCE [LARGE SCALE GENOMIC DNA]</scope>
    <source>
        <strain evidence="2 3">DSM 12590</strain>
    </source>
</reference>